<evidence type="ECO:0000313" key="4">
    <source>
        <dbReference type="Proteomes" id="UP001589867"/>
    </source>
</evidence>
<dbReference type="CDD" id="cd00161">
    <property type="entry name" value="beta-trefoil_Ricin-like"/>
    <property type="match status" value="1"/>
</dbReference>
<evidence type="ECO:0000256" key="1">
    <source>
        <dbReference type="SAM" id="SignalP"/>
    </source>
</evidence>
<dbReference type="SUPFAM" id="SSF75005">
    <property type="entry name" value="Arabinanase/levansucrase/invertase"/>
    <property type="match status" value="1"/>
</dbReference>
<dbReference type="InterPro" id="IPR000772">
    <property type="entry name" value="Ricin_B_lectin"/>
</dbReference>
<feature type="non-terminal residue" evidence="3">
    <location>
        <position position="228"/>
    </location>
</feature>
<name>A0ABV6M402_9ACTN</name>
<feature type="domain" description="Ricin B lectin" evidence="2">
    <location>
        <begin position="78"/>
        <end position="138"/>
    </location>
</feature>
<evidence type="ECO:0000259" key="2">
    <source>
        <dbReference type="Pfam" id="PF14200"/>
    </source>
</evidence>
<gene>
    <name evidence="3" type="ORF">ACFFIA_17345</name>
</gene>
<dbReference type="Proteomes" id="UP001589867">
    <property type="component" value="Unassembled WGS sequence"/>
</dbReference>
<accession>A0ABV6M402</accession>
<dbReference type="RefSeq" id="WP_377252156.1">
    <property type="nucleotide sequence ID" value="NZ_JBHLUH010000031.1"/>
</dbReference>
<dbReference type="EMBL" id="JBHLUH010000031">
    <property type="protein sequence ID" value="MFC0529422.1"/>
    <property type="molecule type" value="Genomic_DNA"/>
</dbReference>
<reference evidence="3 4" key="1">
    <citation type="submission" date="2024-09" db="EMBL/GenBank/DDBJ databases">
        <authorList>
            <person name="Sun Q."/>
            <person name="Mori K."/>
        </authorList>
    </citation>
    <scope>NUCLEOTIDE SEQUENCE [LARGE SCALE GENOMIC DNA]</scope>
    <source>
        <strain evidence="3 4">TBRC 3947</strain>
    </source>
</reference>
<dbReference type="InterPro" id="IPR035992">
    <property type="entry name" value="Ricin_B-like_lectins"/>
</dbReference>
<protein>
    <submittedName>
        <fullName evidence="3">RICIN domain-containing protein</fullName>
    </submittedName>
</protein>
<dbReference type="Gene3D" id="2.115.10.20">
    <property type="entry name" value="Glycosyl hydrolase domain, family 43"/>
    <property type="match status" value="1"/>
</dbReference>
<keyword evidence="4" id="KW-1185">Reference proteome</keyword>
<dbReference type="Pfam" id="PF14200">
    <property type="entry name" value="RicinB_lectin_2"/>
    <property type="match status" value="1"/>
</dbReference>
<keyword evidence="1" id="KW-0732">Signal</keyword>
<comment type="caution">
    <text evidence="3">The sequence shown here is derived from an EMBL/GenBank/DDBJ whole genome shotgun (WGS) entry which is preliminary data.</text>
</comment>
<dbReference type="Gene3D" id="2.80.10.50">
    <property type="match status" value="1"/>
</dbReference>
<organism evidence="3 4">
    <name type="scientific">Phytohabitans kaempferiae</name>
    <dbReference type="NCBI Taxonomy" id="1620943"/>
    <lineage>
        <taxon>Bacteria</taxon>
        <taxon>Bacillati</taxon>
        <taxon>Actinomycetota</taxon>
        <taxon>Actinomycetes</taxon>
        <taxon>Micromonosporales</taxon>
        <taxon>Micromonosporaceae</taxon>
    </lineage>
</organism>
<sequence>MPRLPVIFLAVLVAGIVVPAAPASAEVTFTSTVVNHAAGTCAEVPGGASTSALQLGQAACGAGARQTFTFTPVAGVAATYTIRTLTAGSCVDVTGASSADNATVIQYACHTGTNQRFRLQQTSGAFQIVATHSGKCVAPATDNRLVQLPCATAAARLWRLPGYTDGGTGTRTFTNPIKLRGPDPWLTHYNGYYYLATTTWNNTITMRRSRTLGGLASAPDTLLFTLTR</sequence>
<feature type="chain" id="PRO_5045887512" evidence="1">
    <location>
        <begin position="26"/>
        <end position="228"/>
    </location>
</feature>
<proteinExistence type="predicted"/>
<feature type="signal peptide" evidence="1">
    <location>
        <begin position="1"/>
        <end position="25"/>
    </location>
</feature>
<dbReference type="InterPro" id="IPR023296">
    <property type="entry name" value="Glyco_hydro_beta-prop_sf"/>
</dbReference>
<dbReference type="PROSITE" id="PS50231">
    <property type="entry name" value="RICIN_B_LECTIN"/>
    <property type="match status" value="1"/>
</dbReference>
<evidence type="ECO:0000313" key="3">
    <source>
        <dbReference type="EMBL" id="MFC0529422.1"/>
    </source>
</evidence>
<dbReference type="SUPFAM" id="SSF50370">
    <property type="entry name" value="Ricin B-like lectins"/>
    <property type="match status" value="1"/>
</dbReference>